<proteinExistence type="predicted"/>
<reference evidence="2 3" key="1">
    <citation type="submission" date="2020-02" db="EMBL/GenBank/DDBJ databases">
        <title>Draft genome sequence of Haematococcus lacustris strain NIES-144.</title>
        <authorList>
            <person name="Morimoto D."/>
            <person name="Nakagawa S."/>
            <person name="Yoshida T."/>
            <person name="Sawayama S."/>
        </authorList>
    </citation>
    <scope>NUCLEOTIDE SEQUENCE [LARGE SCALE GENOMIC DNA]</scope>
    <source>
        <strain evidence="2 3">NIES-144</strain>
    </source>
</reference>
<feature type="region of interest" description="Disordered" evidence="1">
    <location>
        <begin position="75"/>
        <end position="95"/>
    </location>
</feature>
<organism evidence="2 3">
    <name type="scientific">Haematococcus lacustris</name>
    <name type="common">Green alga</name>
    <name type="synonym">Haematococcus pluvialis</name>
    <dbReference type="NCBI Taxonomy" id="44745"/>
    <lineage>
        <taxon>Eukaryota</taxon>
        <taxon>Viridiplantae</taxon>
        <taxon>Chlorophyta</taxon>
        <taxon>core chlorophytes</taxon>
        <taxon>Chlorophyceae</taxon>
        <taxon>CS clade</taxon>
        <taxon>Chlamydomonadales</taxon>
        <taxon>Haematococcaceae</taxon>
        <taxon>Haematococcus</taxon>
    </lineage>
</organism>
<dbReference type="EMBL" id="BLLF01000686">
    <property type="protein sequence ID" value="GFH14098.1"/>
    <property type="molecule type" value="Genomic_DNA"/>
</dbReference>
<protein>
    <submittedName>
        <fullName evidence="2">Uncharacterized protein</fullName>
    </submittedName>
</protein>
<feature type="non-terminal residue" evidence="2">
    <location>
        <position position="106"/>
    </location>
</feature>
<keyword evidence="3" id="KW-1185">Reference proteome</keyword>
<name>A0A699Z415_HAELA</name>
<dbReference type="Proteomes" id="UP000485058">
    <property type="component" value="Unassembled WGS sequence"/>
</dbReference>
<evidence type="ECO:0000313" key="3">
    <source>
        <dbReference type="Proteomes" id="UP000485058"/>
    </source>
</evidence>
<feature type="non-terminal residue" evidence="2">
    <location>
        <position position="1"/>
    </location>
</feature>
<evidence type="ECO:0000256" key="1">
    <source>
        <dbReference type="SAM" id="MobiDB-lite"/>
    </source>
</evidence>
<dbReference type="AlphaFoldDB" id="A0A699Z415"/>
<accession>A0A699Z415</accession>
<comment type="caution">
    <text evidence="2">The sequence shown here is derived from an EMBL/GenBank/DDBJ whole genome shotgun (WGS) entry which is preliminary data.</text>
</comment>
<feature type="compositionally biased region" description="Polar residues" evidence="1">
    <location>
        <begin position="23"/>
        <end position="36"/>
    </location>
</feature>
<feature type="region of interest" description="Disordered" evidence="1">
    <location>
        <begin position="20"/>
        <end position="43"/>
    </location>
</feature>
<evidence type="ECO:0000313" key="2">
    <source>
        <dbReference type="EMBL" id="GFH14098.1"/>
    </source>
</evidence>
<gene>
    <name evidence="2" type="ORF">HaLaN_10085</name>
</gene>
<sequence>MLKEALRQFQAGRVVMVDDFPNQPGQLSHNTSSKTLTEAPPESFSRLRPVYSKAKRSQLRGLMCSNSNDNIIGHAKAGQDSCQDRPGVGGNTRQGPVAHVAAQVVA</sequence>